<dbReference type="InterPro" id="IPR050372">
    <property type="entry name" value="Neurexin-related_CASP"/>
</dbReference>
<sequence length="100" mass="10735">PVRVDDQYLHTVKLTRRGREGSLQLDNYPAVTGTSQGVLQVLNTPGNVYLGGVPDLESYTGGKFSKNFKGCVMRLELNGVAVNIPAHALFGVNVNVCTTS</sequence>
<feature type="domain" description="Laminin G" evidence="2">
    <location>
        <begin position="1"/>
        <end position="97"/>
    </location>
</feature>
<organism evidence="3 4">
    <name type="scientific">Elysia chlorotica</name>
    <name type="common">Eastern emerald elysia</name>
    <name type="synonym">Sea slug</name>
    <dbReference type="NCBI Taxonomy" id="188477"/>
    <lineage>
        <taxon>Eukaryota</taxon>
        <taxon>Metazoa</taxon>
        <taxon>Spiralia</taxon>
        <taxon>Lophotrochozoa</taxon>
        <taxon>Mollusca</taxon>
        <taxon>Gastropoda</taxon>
        <taxon>Heterobranchia</taxon>
        <taxon>Euthyneura</taxon>
        <taxon>Panpulmonata</taxon>
        <taxon>Sacoglossa</taxon>
        <taxon>Placobranchoidea</taxon>
        <taxon>Plakobranchidae</taxon>
        <taxon>Elysia</taxon>
    </lineage>
</organism>
<comment type="caution">
    <text evidence="3">The sequence shown here is derived from an EMBL/GenBank/DDBJ whole genome shotgun (WGS) entry which is preliminary data.</text>
</comment>
<name>A0A3S1BMX4_ELYCH</name>
<dbReference type="Proteomes" id="UP000271974">
    <property type="component" value="Unassembled WGS sequence"/>
</dbReference>
<dbReference type="Pfam" id="PF02210">
    <property type="entry name" value="Laminin_G_2"/>
    <property type="match status" value="1"/>
</dbReference>
<dbReference type="InterPro" id="IPR001791">
    <property type="entry name" value="Laminin_G"/>
</dbReference>
<evidence type="ECO:0000259" key="2">
    <source>
        <dbReference type="PROSITE" id="PS50025"/>
    </source>
</evidence>
<accession>A0A3S1BMX4</accession>
<dbReference type="InterPro" id="IPR013320">
    <property type="entry name" value="ConA-like_dom_sf"/>
</dbReference>
<protein>
    <recommendedName>
        <fullName evidence="2">Laminin G domain-containing protein</fullName>
    </recommendedName>
</protein>
<dbReference type="AlphaFoldDB" id="A0A3S1BMX4"/>
<proteinExistence type="predicted"/>
<reference evidence="3 4" key="1">
    <citation type="submission" date="2019-01" db="EMBL/GenBank/DDBJ databases">
        <title>A draft genome assembly of the solar-powered sea slug Elysia chlorotica.</title>
        <authorList>
            <person name="Cai H."/>
            <person name="Li Q."/>
            <person name="Fang X."/>
            <person name="Li J."/>
            <person name="Curtis N.E."/>
            <person name="Altenburger A."/>
            <person name="Shibata T."/>
            <person name="Feng M."/>
            <person name="Maeda T."/>
            <person name="Schwartz J.A."/>
            <person name="Shigenobu S."/>
            <person name="Lundholm N."/>
            <person name="Nishiyama T."/>
            <person name="Yang H."/>
            <person name="Hasebe M."/>
            <person name="Li S."/>
            <person name="Pierce S.K."/>
            <person name="Wang J."/>
        </authorList>
    </citation>
    <scope>NUCLEOTIDE SEQUENCE [LARGE SCALE GENOMIC DNA]</scope>
    <source>
        <strain evidence="3">EC2010</strain>
        <tissue evidence="3">Whole organism of an adult</tissue>
    </source>
</reference>
<dbReference type="PANTHER" id="PTHR15036:SF85">
    <property type="entry name" value="SP2353, ISOFORM A"/>
    <property type="match status" value="1"/>
</dbReference>
<dbReference type="SUPFAM" id="SSF49899">
    <property type="entry name" value="Concanavalin A-like lectins/glucanases"/>
    <property type="match status" value="1"/>
</dbReference>
<evidence type="ECO:0000313" key="4">
    <source>
        <dbReference type="Proteomes" id="UP000271974"/>
    </source>
</evidence>
<dbReference type="PANTHER" id="PTHR15036">
    <property type="entry name" value="PIKACHURIN-LIKE PROTEIN"/>
    <property type="match status" value="1"/>
</dbReference>
<dbReference type="GO" id="GO:0016020">
    <property type="term" value="C:membrane"/>
    <property type="evidence" value="ECO:0007669"/>
    <property type="project" value="UniProtKB-SubCell"/>
</dbReference>
<dbReference type="Gene3D" id="2.60.120.200">
    <property type="match status" value="1"/>
</dbReference>
<dbReference type="CDD" id="cd00110">
    <property type="entry name" value="LamG"/>
    <property type="match status" value="1"/>
</dbReference>
<evidence type="ECO:0000256" key="1">
    <source>
        <dbReference type="PROSITE-ProRule" id="PRU00122"/>
    </source>
</evidence>
<feature type="non-terminal residue" evidence="3">
    <location>
        <position position="1"/>
    </location>
</feature>
<dbReference type="STRING" id="188477.A0A3S1BMX4"/>
<dbReference type="PROSITE" id="PS50025">
    <property type="entry name" value="LAM_G_DOMAIN"/>
    <property type="match status" value="1"/>
</dbReference>
<dbReference type="OrthoDB" id="10055367at2759"/>
<keyword evidence="4" id="KW-1185">Reference proteome</keyword>
<evidence type="ECO:0000313" key="3">
    <source>
        <dbReference type="EMBL" id="RUS87351.1"/>
    </source>
</evidence>
<comment type="caution">
    <text evidence="1">Lacks conserved residue(s) required for the propagation of feature annotation.</text>
</comment>
<dbReference type="EMBL" id="RQTK01000113">
    <property type="protein sequence ID" value="RUS87351.1"/>
    <property type="molecule type" value="Genomic_DNA"/>
</dbReference>
<gene>
    <name evidence="3" type="ORF">EGW08_004893</name>
</gene>